<comment type="caution">
    <text evidence="2">The sequence shown here is derived from an EMBL/GenBank/DDBJ whole genome shotgun (WGS) entry which is preliminary data.</text>
</comment>
<evidence type="ECO:0000313" key="2">
    <source>
        <dbReference type="EMBL" id="KAH7089712.1"/>
    </source>
</evidence>
<dbReference type="EMBL" id="JAGMVJ010000006">
    <property type="protein sequence ID" value="KAH7089712.1"/>
    <property type="molecule type" value="Genomic_DNA"/>
</dbReference>
<keyword evidence="3" id="KW-1185">Reference proteome</keyword>
<accession>A0A8K0R9Y7</accession>
<dbReference type="Pfam" id="PF05899">
    <property type="entry name" value="Cupin_3"/>
    <property type="match status" value="1"/>
</dbReference>
<feature type="domain" description="(S)-ureidoglycine aminohydrolase cupin" evidence="1">
    <location>
        <begin position="220"/>
        <end position="267"/>
    </location>
</feature>
<dbReference type="PANTHER" id="PTHR40943">
    <property type="entry name" value="CYTOPLASMIC PROTEIN-RELATED"/>
    <property type="match status" value="1"/>
</dbReference>
<dbReference type="SUPFAM" id="SSF51182">
    <property type="entry name" value="RmlC-like cupins"/>
    <property type="match status" value="2"/>
</dbReference>
<reference evidence="2" key="1">
    <citation type="journal article" date="2021" name="Nat. Commun.">
        <title>Genetic determinants of endophytism in the Arabidopsis root mycobiome.</title>
        <authorList>
            <person name="Mesny F."/>
            <person name="Miyauchi S."/>
            <person name="Thiergart T."/>
            <person name="Pickel B."/>
            <person name="Atanasova L."/>
            <person name="Karlsson M."/>
            <person name="Huettel B."/>
            <person name="Barry K.W."/>
            <person name="Haridas S."/>
            <person name="Chen C."/>
            <person name="Bauer D."/>
            <person name="Andreopoulos W."/>
            <person name="Pangilinan J."/>
            <person name="LaButti K."/>
            <person name="Riley R."/>
            <person name="Lipzen A."/>
            <person name="Clum A."/>
            <person name="Drula E."/>
            <person name="Henrissat B."/>
            <person name="Kohler A."/>
            <person name="Grigoriev I.V."/>
            <person name="Martin F.M."/>
            <person name="Hacquard S."/>
        </authorList>
    </citation>
    <scope>NUCLEOTIDE SEQUENCE</scope>
    <source>
        <strain evidence="2">MPI-SDFR-AT-0120</strain>
    </source>
</reference>
<evidence type="ECO:0000313" key="3">
    <source>
        <dbReference type="Proteomes" id="UP000813461"/>
    </source>
</evidence>
<dbReference type="Proteomes" id="UP000813461">
    <property type="component" value="Unassembled WGS sequence"/>
</dbReference>
<dbReference type="AlphaFoldDB" id="A0A8K0R9Y7"/>
<sequence length="281" mass="30042">MAPQSHVVHGGVQCPSPEKWVPFEWDEPKRGKQIHGEVSVVRPFGTSGNLSAGLWRTSATSPGCRADGSSTTIYSSPLGDETACVIDGTATLTVLASGKKYVVGPGSIISSPKGVEVEWEITGPSFKKFWCIWAGTSPVPNVALELQVNHVSDDPADWADYHFTEPKEGPLVAGELYFIRTSGSSGTMMSGVWRAGKGISASDLQADGTMTTPYTGVLGDETILLLEGLVEVTETESGKKHFFKAGDVIGLSSGMHITWQSKGPFSKKLWIITRDELPATK</sequence>
<dbReference type="InterPro" id="IPR014710">
    <property type="entry name" value="RmlC-like_jellyroll"/>
</dbReference>
<proteinExistence type="predicted"/>
<dbReference type="Gene3D" id="2.60.120.10">
    <property type="entry name" value="Jelly Rolls"/>
    <property type="match status" value="2"/>
</dbReference>
<protein>
    <recommendedName>
        <fullName evidence="1">(S)-ureidoglycine aminohydrolase cupin domain-containing protein</fullName>
    </recommendedName>
</protein>
<dbReference type="InterPro" id="IPR008579">
    <property type="entry name" value="UGlyAH_Cupin_dom"/>
</dbReference>
<dbReference type="OrthoDB" id="5182387at2759"/>
<gene>
    <name evidence="2" type="ORF">FB567DRAFT_627020</name>
</gene>
<dbReference type="PANTHER" id="PTHR40943:SF1">
    <property type="entry name" value="CYTOPLASMIC PROTEIN"/>
    <property type="match status" value="1"/>
</dbReference>
<dbReference type="InterPro" id="IPR011051">
    <property type="entry name" value="RmlC_Cupin_sf"/>
</dbReference>
<name>A0A8K0R9Y7_9PLEO</name>
<organism evidence="2 3">
    <name type="scientific">Paraphoma chrysanthemicola</name>
    <dbReference type="NCBI Taxonomy" id="798071"/>
    <lineage>
        <taxon>Eukaryota</taxon>
        <taxon>Fungi</taxon>
        <taxon>Dikarya</taxon>
        <taxon>Ascomycota</taxon>
        <taxon>Pezizomycotina</taxon>
        <taxon>Dothideomycetes</taxon>
        <taxon>Pleosporomycetidae</taxon>
        <taxon>Pleosporales</taxon>
        <taxon>Pleosporineae</taxon>
        <taxon>Phaeosphaeriaceae</taxon>
        <taxon>Paraphoma</taxon>
    </lineage>
</organism>
<evidence type="ECO:0000259" key="1">
    <source>
        <dbReference type="Pfam" id="PF05899"/>
    </source>
</evidence>